<feature type="transmembrane region" description="Helical" evidence="5">
    <location>
        <begin position="162"/>
        <end position="181"/>
    </location>
</feature>
<feature type="transmembrane region" description="Helical" evidence="5">
    <location>
        <begin position="361"/>
        <end position="382"/>
    </location>
</feature>
<dbReference type="STRING" id="234267.Acid_1927"/>
<dbReference type="GO" id="GO:0016020">
    <property type="term" value="C:membrane"/>
    <property type="evidence" value="ECO:0007669"/>
    <property type="project" value="UniProtKB-SubCell"/>
</dbReference>
<dbReference type="PANTHER" id="PTHR11785">
    <property type="entry name" value="AMINO ACID TRANSPORTER"/>
    <property type="match status" value="1"/>
</dbReference>
<dbReference type="KEGG" id="sus:Acid_1927"/>
<sequence>MTQTESPHLVRGIGLLGAVSANMLEMIGVGPFITIPILLAKMNGPQAILGWLLGALVALCDGMVWAELGAAMPGTGGPYHYLSEAYGPQRMGRLMSFLFIWQTMALAPLSIGSGAVGFAQYARFLFKDITPLQEKLIAVSVCALITVLLYRDIRSVGRLSIIMWIVVVGTVLWITAAGVMHFDPRRVLDFPSGAFTPSRSFFFGLGGATLIAMYDYGGYNNVCFFAGEVRRPERVIPRSILLSIAAVATLYLTMNITIIGVVPWREAIRSTAIASDFIQRIYGAKAAAVVTVLILWTTFASVFAVLLGYSRVPYAAAVDGRFFRPFARLHSSKNFPYFSVLFIGVLSAAASLLTLDVLINGLIVIQVLIQFMAQIFAVTLIRRDRPDIVRPFKMPLYPLPSIIAFLGWLYILIASGLAYIVAGLVLMMLGVAAYVWHAHGAGEWPYASRWKAGADA</sequence>
<feature type="transmembrane region" description="Helical" evidence="5">
    <location>
        <begin position="12"/>
        <end position="39"/>
    </location>
</feature>
<keyword evidence="3 5" id="KW-1133">Transmembrane helix</keyword>
<dbReference type="eggNOG" id="COG0531">
    <property type="taxonomic scope" value="Bacteria"/>
</dbReference>
<dbReference type="EMBL" id="CP000473">
    <property type="protein sequence ID" value="ABJ82917.1"/>
    <property type="molecule type" value="Genomic_DNA"/>
</dbReference>
<evidence type="ECO:0000256" key="1">
    <source>
        <dbReference type="ARBA" id="ARBA00004141"/>
    </source>
</evidence>
<keyword evidence="2 5" id="KW-0812">Transmembrane</keyword>
<gene>
    <name evidence="6" type="ordered locus">Acid_1927</name>
</gene>
<feature type="transmembrane region" description="Helical" evidence="5">
    <location>
        <begin position="201"/>
        <end position="219"/>
    </location>
</feature>
<dbReference type="InParanoid" id="Q026Z6"/>
<accession>Q026Z6</accession>
<proteinExistence type="predicted"/>
<dbReference type="Pfam" id="PF13520">
    <property type="entry name" value="AA_permease_2"/>
    <property type="match status" value="1"/>
</dbReference>
<feature type="transmembrane region" description="Helical" evidence="5">
    <location>
        <begin position="335"/>
        <end position="355"/>
    </location>
</feature>
<feature type="transmembrane region" description="Helical" evidence="5">
    <location>
        <begin position="132"/>
        <end position="150"/>
    </location>
</feature>
<dbReference type="AlphaFoldDB" id="Q026Z6"/>
<feature type="transmembrane region" description="Helical" evidence="5">
    <location>
        <begin position="51"/>
        <end position="73"/>
    </location>
</feature>
<feature type="transmembrane region" description="Helical" evidence="5">
    <location>
        <begin position="417"/>
        <end position="436"/>
    </location>
</feature>
<organism evidence="6">
    <name type="scientific">Solibacter usitatus (strain Ellin6076)</name>
    <dbReference type="NCBI Taxonomy" id="234267"/>
    <lineage>
        <taxon>Bacteria</taxon>
        <taxon>Pseudomonadati</taxon>
        <taxon>Acidobacteriota</taxon>
        <taxon>Terriglobia</taxon>
        <taxon>Bryobacterales</taxon>
        <taxon>Solibacteraceae</taxon>
        <taxon>Candidatus Solibacter</taxon>
    </lineage>
</organism>
<evidence type="ECO:0000256" key="3">
    <source>
        <dbReference type="ARBA" id="ARBA00022989"/>
    </source>
</evidence>
<feature type="transmembrane region" description="Helical" evidence="5">
    <location>
        <begin position="240"/>
        <end position="262"/>
    </location>
</feature>
<dbReference type="Gene3D" id="1.20.1740.10">
    <property type="entry name" value="Amino acid/polyamine transporter I"/>
    <property type="match status" value="1"/>
</dbReference>
<evidence type="ECO:0000256" key="4">
    <source>
        <dbReference type="ARBA" id="ARBA00023136"/>
    </source>
</evidence>
<comment type="subcellular location">
    <subcellularLocation>
        <location evidence="1">Membrane</location>
        <topology evidence="1">Multi-pass membrane protein</topology>
    </subcellularLocation>
</comment>
<feature type="transmembrane region" description="Helical" evidence="5">
    <location>
        <begin position="94"/>
        <end position="120"/>
    </location>
</feature>
<evidence type="ECO:0000256" key="5">
    <source>
        <dbReference type="SAM" id="Phobius"/>
    </source>
</evidence>
<protein>
    <submittedName>
        <fullName evidence="6">Amino acid permease-associated region</fullName>
    </submittedName>
</protein>
<dbReference type="GO" id="GO:0015179">
    <property type="term" value="F:L-amino acid transmembrane transporter activity"/>
    <property type="evidence" value="ECO:0007669"/>
    <property type="project" value="TreeGrafter"/>
</dbReference>
<feature type="transmembrane region" description="Helical" evidence="5">
    <location>
        <begin position="282"/>
        <end position="307"/>
    </location>
</feature>
<dbReference type="PIRSF" id="PIRSF006060">
    <property type="entry name" value="AA_transporter"/>
    <property type="match status" value="1"/>
</dbReference>
<evidence type="ECO:0000313" key="6">
    <source>
        <dbReference type="EMBL" id="ABJ82917.1"/>
    </source>
</evidence>
<keyword evidence="4 5" id="KW-0472">Membrane</keyword>
<name>Q026Z6_SOLUE</name>
<dbReference type="InterPro" id="IPR002293">
    <property type="entry name" value="AA/rel_permease1"/>
</dbReference>
<dbReference type="PANTHER" id="PTHR11785:SF512">
    <property type="entry name" value="SOBREMESA, ISOFORM B"/>
    <property type="match status" value="1"/>
</dbReference>
<reference evidence="6" key="1">
    <citation type="submission" date="2006-10" db="EMBL/GenBank/DDBJ databases">
        <title>Complete sequence of Solibacter usitatus Ellin6076.</title>
        <authorList>
            <consortium name="US DOE Joint Genome Institute"/>
            <person name="Copeland A."/>
            <person name="Lucas S."/>
            <person name="Lapidus A."/>
            <person name="Barry K."/>
            <person name="Detter J.C."/>
            <person name="Glavina del Rio T."/>
            <person name="Hammon N."/>
            <person name="Israni S."/>
            <person name="Dalin E."/>
            <person name="Tice H."/>
            <person name="Pitluck S."/>
            <person name="Thompson L.S."/>
            <person name="Brettin T."/>
            <person name="Bruce D."/>
            <person name="Han C."/>
            <person name="Tapia R."/>
            <person name="Gilna P."/>
            <person name="Schmutz J."/>
            <person name="Larimer F."/>
            <person name="Land M."/>
            <person name="Hauser L."/>
            <person name="Kyrpides N."/>
            <person name="Mikhailova N."/>
            <person name="Janssen P.H."/>
            <person name="Kuske C.R."/>
            <person name="Richardson P."/>
        </authorList>
    </citation>
    <scope>NUCLEOTIDE SEQUENCE</scope>
    <source>
        <strain evidence="6">Ellin6076</strain>
    </source>
</reference>
<dbReference type="HOGENOM" id="CLU_007946_3_4_0"/>
<dbReference type="InterPro" id="IPR050598">
    <property type="entry name" value="AminoAcid_Transporter"/>
</dbReference>
<evidence type="ECO:0000256" key="2">
    <source>
        <dbReference type="ARBA" id="ARBA00022692"/>
    </source>
</evidence>